<feature type="compositionally biased region" description="Basic residues" evidence="1">
    <location>
        <begin position="190"/>
        <end position="202"/>
    </location>
</feature>
<protein>
    <submittedName>
        <fullName evidence="3">Uncharacterized protein</fullName>
    </submittedName>
</protein>
<keyword evidence="4" id="KW-1185">Reference proteome</keyword>
<dbReference type="AlphaFoldDB" id="A0A8K0HAE2"/>
<proteinExistence type="predicted"/>
<dbReference type="OrthoDB" id="1293395at2759"/>
<feature type="region of interest" description="Disordered" evidence="1">
    <location>
        <begin position="189"/>
        <end position="209"/>
    </location>
</feature>
<name>A0A8K0HAE2_9ROSA</name>
<evidence type="ECO:0000256" key="1">
    <source>
        <dbReference type="SAM" id="MobiDB-lite"/>
    </source>
</evidence>
<evidence type="ECO:0000256" key="2">
    <source>
        <dbReference type="SAM" id="SignalP"/>
    </source>
</evidence>
<reference evidence="3" key="1">
    <citation type="submission" date="2020-03" db="EMBL/GenBank/DDBJ databases">
        <title>A high-quality chromosome-level genome assembly of a woody plant with both climbing and erect habits, Rhamnella rubrinervis.</title>
        <authorList>
            <person name="Lu Z."/>
            <person name="Yang Y."/>
            <person name="Zhu X."/>
            <person name="Sun Y."/>
        </authorList>
    </citation>
    <scope>NUCLEOTIDE SEQUENCE</scope>
    <source>
        <strain evidence="3">BYM</strain>
        <tissue evidence="3">Leaf</tissue>
    </source>
</reference>
<sequence>MAKLVLTIAVICVFFAFSHARTPADLPVADVITDESLNDHLETATLRLPSERDESEPVTKVEWVRESTESKRPETTESFDKPDESEPSDSVPLTVISFRPINRHFPRRPFPLTFRRGHPCRHSHPQFKPWDPRPQRREVSYGNDMIVSDELRFKPVSHNEDQPQIPARWSTFRQVGPRFPFRHDDEMERPHHHHHHRFRHHHVEGGENEEREVEHEHNNGEGGFMMRVRKFLNHF</sequence>
<feature type="compositionally biased region" description="Basic and acidic residues" evidence="1">
    <location>
        <begin position="49"/>
        <end position="84"/>
    </location>
</feature>
<feature type="signal peptide" evidence="2">
    <location>
        <begin position="1"/>
        <end position="20"/>
    </location>
</feature>
<dbReference type="Proteomes" id="UP000796880">
    <property type="component" value="Unassembled WGS sequence"/>
</dbReference>
<organism evidence="3 4">
    <name type="scientific">Rhamnella rubrinervis</name>
    <dbReference type="NCBI Taxonomy" id="2594499"/>
    <lineage>
        <taxon>Eukaryota</taxon>
        <taxon>Viridiplantae</taxon>
        <taxon>Streptophyta</taxon>
        <taxon>Embryophyta</taxon>
        <taxon>Tracheophyta</taxon>
        <taxon>Spermatophyta</taxon>
        <taxon>Magnoliopsida</taxon>
        <taxon>eudicotyledons</taxon>
        <taxon>Gunneridae</taxon>
        <taxon>Pentapetalae</taxon>
        <taxon>rosids</taxon>
        <taxon>fabids</taxon>
        <taxon>Rosales</taxon>
        <taxon>Rhamnaceae</taxon>
        <taxon>rhamnoid group</taxon>
        <taxon>Rhamneae</taxon>
        <taxon>Rhamnella</taxon>
    </lineage>
</organism>
<comment type="caution">
    <text evidence="3">The sequence shown here is derived from an EMBL/GenBank/DDBJ whole genome shotgun (WGS) entry which is preliminary data.</text>
</comment>
<evidence type="ECO:0000313" key="3">
    <source>
        <dbReference type="EMBL" id="KAF3448691.1"/>
    </source>
</evidence>
<feature type="chain" id="PRO_5035469922" evidence="2">
    <location>
        <begin position="21"/>
        <end position="235"/>
    </location>
</feature>
<accession>A0A8K0HAE2</accession>
<keyword evidence="2" id="KW-0732">Signal</keyword>
<evidence type="ECO:0000313" key="4">
    <source>
        <dbReference type="Proteomes" id="UP000796880"/>
    </source>
</evidence>
<dbReference type="EMBL" id="VOIH02000004">
    <property type="protein sequence ID" value="KAF3448691.1"/>
    <property type="molecule type" value="Genomic_DNA"/>
</dbReference>
<feature type="region of interest" description="Disordered" evidence="1">
    <location>
        <begin position="48"/>
        <end position="92"/>
    </location>
</feature>
<gene>
    <name evidence="3" type="ORF">FNV43_RR09404</name>
</gene>